<evidence type="ECO:0000313" key="2">
    <source>
        <dbReference type="EMBL" id="KAG0140721.1"/>
    </source>
</evidence>
<dbReference type="EMBL" id="MU167423">
    <property type="protein sequence ID" value="KAG0140721.1"/>
    <property type="molecule type" value="Genomic_DNA"/>
</dbReference>
<evidence type="ECO:0000313" key="3">
    <source>
        <dbReference type="Proteomes" id="UP000886653"/>
    </source>
</evidence>
<dbReference type="SUPFAM" id="SSF50978">
    <property type="entry name" value="WD40 repeat-like"/>
    <property type="match status" value="1"/>
</dbReference>
<dbReference type="InterPro" id="IPR015943">
    <property type="entry name" value="WD40/YVTN_repeat-like_dom_sf"/>
</dbReference>
<proteinExistence type="predicted"/>
<dbReference type="PANTHER" id="PTHR13211">
    <property type="entry name" value="TELOMERASE CAJAL BODY PROTEIN 1"/>
    <property type="match status" value="1"/>
</dbReference>
<organism evidence="2 3">
    <name type="scientific">Cronartium quercuum f. sp. fusiforme G11</name>
    <dbReference type="NCBI Taxonomy" id="708437"/>
    <lineage>
        <taxon>Eukaryota</taxon>
        <taxon>Fungi</taxon>
        <taxon>Dikarya</taxon>
        <taxon>Basidiomycota</taxon>
        <taxon>Pucciniomycotina</taxon>
        <taxon>Pucciniomycetes</taxon>
        <taxon>Pucciniales</taxon>
        <taxon>Coleosporiaceae</taxon>
        <taxon>Cronartium</taxon>
    </lineage>
</organism>
<dbReference type="InterPro" id="IPR051150">
    <property type="entry name" value="SWT21/TCAB1_mRNA_Telomere"/>
</dbReference>
<reference evidence="2" key="1">
    <citation type="submission" date="2013-11" db="EMBL/GenBank/DDBJ databases">
        <title>Genome sequence of the fusiform rust pathogen reveals effectors for host alternation and coevolution with pine.</title>
        <authorList>
            <consortium name="DOE Joint Genome Institute"/>
            <person name="Smith K."/>
            <person name="Pendleton A."/>
            <person name="Kubisiak T."/>
            <person name="Anderson C."/>
            <person name="Salamov A."/>
            <person name="Aerts A."/>
            <person name="Riley R."/>
            <person name="Clum A."/>
            <person name="Lindquist E."/>
            <person name="Ence D."/>
            <person name="Campbell M."/>
            <person name="Kronenberg Z."/>
            <person name="Feau N."/>
            <person name="Dhillon B."/>
            <person name="Hamelin R."/>
            <person name="Burleigh J."/>
            <person name="Smith J."/>
            <person name="Yandell M."/>
            <person name="Nelson C."/>
            <person name="Grigoriev I."/>
            <person name="Davis J."/>
        </authorList>
    </citation>
    <scope>NUCLEOTIDE SEQUENCE</scope>
    <source>
        <strain evidence="2">G11</strain>
    </source>
</reference>
<dbReference type="AlphaFoldDB" id="A0A9P6T6D3"/>
<dbReference type="SMART" id="SM00320">
    <property type="entry name" value="WD40"/>
    <property type="match status" value="5"/>
</dbReference>
<dbReference type="Proteomes" id="UP000886653">
    <property type="component" value="Unassembled WGS sequence"/>
</dbReference>
<dbReference type="Gene3D" id="2.130.10.10">
    <property type="entry name" value="YVTN repeat-like/Quinoprotein amine dehydrogenase"/>
    <property type="match status" value="2"/>
</dbReference>
<gene>
    <name evidence="2" type="ORF">CROQUDRAFT_664803</name>
</gene>
<name>A0A9P6T6D3_9BASI</name>
<sequence length="420" mass="46719">MKADDEAPPVPSASSIGTRIRFHSNTPTKLATSNSFGSSLPHNLLRCAKWSSDGSTILTEAEDRVIRLFNNHSSKDLDKFVPSTDSSEKHSHTKDWKPFQEIEAADAVLSTCWFPFSRFDDPARYCFAMAVKDHPIHLLDAADGRLRASYPIVNHREQMVAPRSMLFSHDGMSLYASHECAIDIFDISRPGNPGERYKTLPSRQSRDGQKGIISTLAADPTRNGLLAAGSFSGQIGIYDTMTSELSPQMIFHSAEATGITQVKFHLLNDRVLFSASRKSNLIKCWDLRYVATTFHTFYRPGQTNQRLNFDIDYTGVNLATGAQDGKIRVYKLDTLDTEPALKLLLHSDVIGSVAFNPADYSIVSCSGSRKRKFDIPSDDPEPQCNTANDDDDEIPNDRCSSGLMSRTSSTELAVWNFEYV</sequence>
<comment type="caution">
    <text evidence="2">The sequence shown here is derived from an EMBL/GenBank/DDBJ whole genome shotgun (WGS) entry which is preliminary data.</text>
</comment>
<dbReference type="PANTHER" id="PTHR13211:SF0">
    <property type="entry name" value="TELOMERASE CAJAL BODY PROTEIN 1"/>
    <property type="match status" value="1"/>
</dbReference>
<keyword evidence="3" id="KW-1185">Reference proteome</keyword>
<dbReference type="InterPro" id="IPR001680">
    <property type="entry name" value="WD40_rpt"/>
</dbReference>
<accession>A0A9P6T6D3</accession>
<evidence type="ECO:0000256" key="1">
    <source>
        <dbReference type="SAM" id="MobiDB-lite"/>
    </source>
</evidence>
<protein>
    <submittedName>
        <fullName evidence="2">Uncharacterized protein</fullName>
    </submittedName>
</protein>
<dbReference type="OrthoDB" id="239865at2759"/>
<dbReference type="InterPro" id="IPR036322">
    <property type="entry name" value="WD40_repeat_dom_sf"/>
</dbReference>
<feature type="region of interest" description="Disordered" evidence="1">
    <location>
        <begin position="373"/>
        <end position="402"/>
    </location>
</feature>